<gene>
    <name evidence="1" type="ORF">VITISV_016030</name>
</gene>
<dbReference type="SUPFAM" id="SSF56672">
    <property type="entry name" value="DNA/RNA polymerases"/>
    <property type="match status" value="1"/>
</dbReference>
<protein>
    <recommendedName>
        <fullName evidence="2">Mitochondrial protein</fullName>
    </recommendedName>
</protein>
<dbReference type="Gene3D" id="3.30.70.270">
    <property type="match status" value="1"/>
</dbReference>
<dbReference type="AlphaFoldDB" id="A5AM31"/>
<evidence type="ECO:0008006" key="2">
    <source>
        <dbReference type="Google" id="ProtNLM"/>
    </source>
</evidence>
<dbReference type="PANTHER" id="PTHR33064:SF40">
    <property type="entry name" value="REVERSE TRANSCRIPTASE_RETROTRANSPOSON-DERIVED PROTEIN RNASE H-LIKE DOMAIN-CONTAINING PROTEIN"/>
    <property type="match status" value="1"/>
</dbReference>
<dbReference type="InterPro" id="IPR043502">
    <property type="entry name" value="DNA/RNA_pol_sf"/>
</dbReference>
<dbReference type="PANTHER" id="PTHR33064">
    <property type="entry name" value="POL PROTEIN"/>
    <property type="match status" value="1"/>
</dbReference>
<name>A5AM31_VITVI</name>
<proteinExistence type="predicted"/>
<organism evidence="1">
    <name type="scientific">Vitis vinifera</name>
    <name type="common">Grape</name>
    <dbReference type="NCBI Taxonomy" id="29760"/>
    <lineage>
        <taxon>Eukaryota</taxon>
        <taxon>Viridiplantae</taxon>
        <taxon>Streptophyta</taxon>
        <taxon>Embryophyta</taxon>
        <taxon>Tracheophyta</taxon>
        <taxon>Spermatophyta</taxon>
        <taxon>Magnoliopsida</taxon>
        <taxon>eudicotyledons</taxon>
        <taxon>Gunneridae</taxon>
        <taxon>Pentapetalae</taxon>
        <taxon>rosids</taxon>
        <taxon>Vitales</taxon>
        <taxon>Vitaceae</taxon>
        <taxon>Viteae</taxon>
        <taxon>Vitis</taxon>
    </lineage>
</organism>
<evidence type="ECO:0000313" key="1">
    <source>
        <dbReference type="EMBL" id="CAN82328.1"/>
    </source>
</evidence>
<dbReference type="InterPro" id="IPR043128">
    <property type="entry name" value="Rev_trsase/Diguanyl_cyclase"/>
</dbReference>
<reference evidence="1" key="1">
    <citation type="journal article" date="2007" name="PLoS ONE">
        <title>The first genome sequence of an elite grapevine cultivar (Pinot noir Vitis vinifera L.): coping with a highly heterozygous genome.</title>
        <authorList>
            <person name="Velasco R."/>
            <person name="Zharkikh A."/>
            <person name="Troggio M."/>
            <person name="Cartwright D.A."/>
            <person name="Cestaro A."/>
            <person name="Pruss D."/>
            <person name="Pindo M."/>
            <person name="FitzGerald L.M."/>
            <person name="Vezzulli S."/>
            <person name="Reid J."/>
            <person name="Malacarne G."/>
            <person name="Iliev D."/>
            <person name="Coppola G."/>
            <person name="Wardell B."/>
            <person name="Micheletti D."/>
            <person name="Macalma T."/>
            <person name="Facci M."/>
            <person name="Mitchell J.T."/>
            <person name="Perazzolli M."/>
            <person name="Eldredge G."/>
            <person name="Gatto P."/>
            <person name="Oyzerski R."/>
            <person name="Moretto M."/>
            <person name="Gutin N."/>
            <person name="Stefanini M."/>
            <person name="Chen Y."/>
            <person name="Segala C."/>
            <person name="Davenport C."/>
            <person name="Dematte L."/>
            <person name="Mraz A."/>
            <person name="Battilana J."/>
            <person name="Stormo K."/>
            <person name="Costa F."/>
            <person name="Tao Q."/>
            <person name="Si-Ammour A."/>
            <person name="Harkins T."/>
            <person name="Lackey A."/>
            <person name="Perbost C."/>
            <person name="Taillon B."/>
            <person name="Stella A."/>
            <person name="Solovyev V."/>
            <person name="Fawcett J.A."/>
            <person name="Sterck L."/>
            <person name="Vandepoele K."/>
            <person name="Grando S.M."/>
            <person name="Toppo S."/>
            <person name="Moser C."/>
            <person name="Lanchbury J."/>
            <person name="Bogden R."/>
            <person name="Skolnick M."/>
            <person name="Sgaramella V."/>
            <person name="Bhatnagar S.K."/>
            <person name="Fontana P."/>
            <person name="Gutin A."/>
            <person name="Van de Peer Y."/>
            <person name="Salamini F."/>
            <person name="Viola R."/>
        </authorList>
    </citation>
    <scope>NUCLEOTIDE SEQUENCE</scope>
</reference>
<dbReference type="EMBL" id="AM429883">
    <property type="protein sequence ID" value="CAN82328.1"/>
    <property type="molecule type" value="Genomic_DNA"/>
</dbReference>
<accession>A5AM31</accession>
<sequence length="260" mass="29756">MDLQYHMMKIEETMAGLTINQQEMLGHIIERMEGQFSQHIFGKNKDDCEHSATQGQCKYREASGTISHEKNGVCEISQTLKRAAKSFRNNKLNSQGCEVGFHLEVPSFLLAVYVGQLQKEIHHTVQKGCGITSQQKGDFAALCKMLPSARSDWLAMAATSSFQLRIAHHLKHWIVDFLSFEMISVSLEEKKCNTWDMLFLNVEWWVDPLKIEAMVPWPKPKTLKALRGLLGLRGYYLKFIRNYGKIGTPLTNMLKKVSFE</sequence>
<dbReference type="InterPro" id="IPR051320">
    <property type="entry name" value="Viral_Replic_Matur_Polypro"/>
</dbReference>